<dbReference type="Gene3D" id="6.10.280.50">
    <property type="match status" value="1"/>
</dbReference>
<accession>A0A4R8ITK7</accession>
<dbReference type="EMBL" id="SOQX01000004">
    <property type="protein sequence ID" value="TDY01007.1"/>
    <property type="molecule type" value="Genomic_DNA"/>
</dbReference>
<gene>
    <name evidence="1" type="ORF">EDC23_1753</name>
</gene>
<sequence length="68" mass="8191">MDEHEAAQLHHKLQLLETEHRDLDDIINRLAEDPTMDQLQLRRMKQRKLLLKDLITRLRSRLIPDLKA</sequence>
<dbReference type="RefSeq" id="WP_134083578.1">
    <property type="nucleotide sequence ID" value="NZ_SOQX01000004.1"/>
</dbReference>
<dbReference type="OrthoDB" id="5787087at2"/>
<dbReference type="InterPro" id="IPR007420">
    <property type="entry name" value="DUF465"/>
</dbReference>
<organism evidence="1 2">
    <name type="scientific">Thiohalophilus thiocyanatoxydans</name>
    <dbReference type="NCBI Taxonomy" id="381308"/>
    <lineage>
        <taxon>Bacteria</taxon>
        <taxon>Pseudomonadati</taxon>
        <taxon>Pseudomonadota</taxon>
        <taxon>Gammaproteobacteria</taxon>
        <taxon>Thiohalomonadales</taxon>
        <taxon>Thiohalophilaceae</taxon>
        <taxon>Thiohalophilus</taxon>
    </lineage>
</organism>
<protein>
    <recommendedName>
        <fullName evidence="3">DUF465 domain-containing protein</fullName>
    </recommendedName>
</protein>
<name>A0A4R8ITK7_9GAMM</name>
<proteinExistence type="predicted"/>
<evidence type="ECO:0008006" key="3">
    <source>
        <dbReference type="Google" id="ProtNLM"/>
    </source>
</evidence>
<evidence type="ECO:0000313" key="1">
    <source>
        <dbReference type="EMBL" id="TDY01007.1"/>
    </source>
</evidence>
<reference evidence="1 2" key="1">
    <citation type="submission" date="2019-03" db="EMBL/GenBank/DDBJ databases">
        <title>Genomic Encyclopedia of Type Strains, Phase IV (KMG-IV): sequencing the most valuable type-strain genomes for metagenomic binning, comparative biology and taxonomic classification.</title>
        <authorList>
            <person name="Goeker M."/>
        </authorList>
    </citation>
    <scope>NUCLEOTIDE SEQUENCE [LARGE SCALE GENOMIC DNA]</scope>
    <source>
        <strain evidence="1 2">DSM 16326</strain>
    </source>
</reference>
<dbReference type="Proteomes" id="UP000294914">
    <property type="component" value="Unassembled WGS sequence"/>
</dbReference>
<dbReference type="InterPro" id="IPR038444">
    <property type="entry name" value="DUF465_sf"/>
</dbReference>
<dbReference type="AlphaFoldDB" id="A0A4R8ITK7"/>
<dbReference type="Pfam" id="PF04325">
    <property type="entry name" value="DUF465"/>
    <property type="match status" value="1"/>
</dbReference>
<comment type="caution">
    <text evidence="1">The sequence shown here is derived from an EMBL/GenBank/DDBJ whole genome shotgun (WGS) entry which is preliminary data.</text>
</comment>
<keyword evidence="2" id="KW-1185">Reference proteome</keyword>
<evidence type="ECO:0000313" key="2">
    <source>
        <dbReference type="Proteomes" id="UP000294914"/>
    </source>
</evidence>